<comment type="caution">
    <text evidence="1">The sequence shown here is derived from an EMBL/GenBank/DDBJ whole genome shotgun (WGS) entry which is preliminary data.</text>
</comment>
<gene>
    <name evidence="1" type="ORF">RDn1_278</name>
</gene>
<sequence length="60" mass="7183">MATFQIINEKNKPRFVVLPFGDKEAVEDYLDELWATKVVEEYKRNKSKKTYSWEQVKNSL</sequence>
<protein>
    <submittedName>
        <fullName evidence="1">Uncharacterized protein</fullName>
    </submittedName>
</protein>
<keyword evidence="2" id="KW-1185">Reference proteome</keyword>
<dbReference type="Proteomes" id="UP000282196">
    <property type="component" value="Unassembled WGS sequence"/>
</dbReference>
<reference evidence="1 2" key="1">
    <citation type="journal article" date="2019" name="ISME J.">
        <title>Genome analyses of uncultured TG2/ZB3 bacteria in 'Margulisbacteria' specifically attached to ectosymbiotic spirochetes of protists in the termite gut.</title>
        <authorList>
            <person name="Utami Y.D."/>
            <person name="Kuwahara H."/>
            <person name="Igai K."/>
            <person name="Murakami T."/>
            <person name="Sugaya K."/>
            <person name="Morikawa T."/>
            <person name="Nagura Y."/>
            <person name="Yuki M."/>
            <person name="Deevong P."/>
            <person name="Inoue T."/>
            <person name="Kihara K."/>
            <person name="Lo N."/>
            <person name="Yamada A."/>
            <person name="Ohkuma M."/>
            <person name="Hongoh Y."/>
        </authorList>
    </citation>
    <scope>NUCLEOTIDE SEQUENCE [LARGE SCALE GENOMIC DNA]</scope>
    <source>
        <strain evidence="1">RsDinE6-01</strain>
    </source>
</reference>
<evidence type="ECO:0000313" key="2">
    <source>
        <dbReference type="Proteomes" id="UP000282196"/>
    </source>
</evidence>
<dbReference type="AlphaFoldDB" id="A0A388TK07"/>
<organism evidence="1 2">
    <name type="scientific">Candidatus Termititenax dinenymphae</name>
    <dbReference type="NCBI Taxonomy" id="2218523"/>
    <lineage>
        <taxon>Bacteria</taxon>
        <taxon>Bacillati</taxon>
        <taxon>Candidatus Margulisiibacteriota</taxon>
        <taxon>Candidatus Termititenacia</taxon>
        <taxon>Candidatus Termititenacales</taxon>
        <taxon>Candidatus Termititenacaceae</taxon>
        <taxon>Candidatus Termititenax</taxon>
    </lineage>
</organism>
<proteinExistence type="predicted"/>
<name>A0A388TK07_9BACT</name>
<accession>A0A388TK07</accession>
<dbReference type="EMBL" id="BGZP01000007">
    <property type="protein sequence ID" value="GBR77619.1"/>
    <property type="molecule type" value="Genomic_DNA"/>
</dbReference>
<evidence type="ECO:0000313" key="1">
    <source>
        <dbReference type="EMBL" id="GBR77619.1"/>
    </source>
</evidence>